<dbReference type="Pfam" id="PF08033">
    <property type="entry name" value="Sec23_BS"/>
    <property type="match status" value="1"/>
</dbReference>
<dbReference type="Proteomes" id="UP000789595">
    <property type="component" value="Unassembled WGS sequence"/>
</dbReference>
<reference evidence="5" key="1">
    <citation type="submission" date="2021-11" db="EMBL/GenBank/DDBJ databases">
        <authorList>
            <consortium name="Genoscope - CEA"/>
            <person name="William W."/>
        </authorList>
    </citation>
    <scope>NUCLEOTIDE SEQUENCE</scope>
</reference>
<dbReference type="SUPFAM" id="SSF53300">
    <property type="entry name" value="vWA-like"/>
    <property type="match status" value="1"/>
</dbReference>
<gene>
    <name evidence="5" type="ORF">PECAL_3P23120</name>
</gene>
<dbReference type="OrthoDB" id="49016at2759"/>
<dbReference type="InterPro" id="IPR036174">
    <property type="entry name" value="Znf_Sec23_Sec24_sf"/>
</dbReference>
<dbReference type="InterPro" id="IPR012990">
    <property type="entry name" value="Beta-sandwich_Sec23_24"/>
</dbReference>
<dbReference type="Gene3D" id="2.60.40.1670">
    <property type="entry name" value="beta-sandwich domain of Sec23/24"/>
    <property type="match status" value="1"/>
</dbReference>
<evidence type="ECO:0000259" key="2">
    <source>
        <dbReference type="Pfam" id="PF04810"/>
    </source>
</evidence>
<dbReference type="GO" id="GO:0006886">
    <property type="term" value="P:intracellular protein transport"/>
    <property type="evidence" value="ECO:0007669"/>
    <property type="project" value="InterPro"/>
</dbReference>
<dbReference type="InterPro" id="IPR036175">
    <property type="entry name" value="Sec23/24_helical_dom_sf"/>
</dbReference>
<keyword evidence="6" id="KW-1185">Reference proteome</keyword>
<comment type="caution">
    <text evidence="5">The sequence shown here is derived from an EMBL/GenBank/DDBJ whole genome shotgun (WGS) entry which is preliminary data.</text>
</comment>
<organism evidence="5 6">
    <name type="scientific">Pelagomonas calceolata</name>
    <dbReference type="NCBI Taxonomy" id="35677"/>
    <lineage>
        <taxon>Eukaryota</taxon>
        <taxon>Sar</taxon>
        <taxon>Stramenopiles</taxon>
        <taxon>Ochrophyta</taxon>
        <taxon>Pelagophyceae</taxon>
        <taxon>Pelagomonadales</taxon>
        <taxon>Pelagomonadaceae</taxon>
        <taxon>Pelagomonas</taxon>
    </lineage>
</organism>
<proteinExistence type="predicted"/>
<evidence type="ECO:0000259" key="4">
    <source>
        <dbReference type="Pfam" id="PF08033"/>
    </source>
</evidence>
<dbReference type="AlphaFoldDB" id="A0A8J2SRN9"/>
<dbReference type="SUPFAM" id="SSF81995">
    <property type="entry name" value="beta-sandwich domain of Sec23/24"/>
    <property type="match status" value="1"/>
</dbReference>
<dbReference type="SUPFAM" id="SSF81811">
    <property type="entry name" value="Helical domain of Sec23/24"/>
    <property type="match status" value="1"/>
</dbReference>
<protein>
    <submittedName>
        <fullName evidence="5">Uncharacterized protein</fullName>
    </submittedName>
</protein>
<feature type="domain" description="Sec23/Sec24 beta-sandwich" evidence="4">
    <location>
        <begin position="420"/>
        <end position="504"/>
    </location>
</feature>
<dbReference type="GO" id="GO:0030127">
    <property type="term" value="C:COPII vesicle coat"/>
    <property type="evidence" value="ECO:0007669"/>
    <property type="project" value="InterPro"/>
</dbReference>
<sequence>MPSPGTPSRKSPRIDPAQMPRPVVDAAPLRDPPKRFTYSVDPATAPPPPTCNTIYDHPADDFNVSPRYVSCSSSTTLANQAQHKRTKLPLSLSVRPLAKRRPEEHPLRLVDFGMKGPPRCERCGAFVSGFATFTERTWKCHLCGHTSDLPEWYRCAAPGGKRTDRFERPELSSCSMDFLVRGDYCARPVQEPVAVVVLDLSFDDQCLKDIVGDVLDVIPHSKLSKLGLVTFFGDEAHAWRKSREDGSNAACCVVREGFCAVPSHQWLGTRDVFAKTCEAALEAAPALRNAALLLQGVHGCRTALECALDGLRETGGRVFLVSRSAPKGLDPTTSLLCNSVHVSVDAFWLDSEGRDQPRFARELGELCRATGGVLHYSDCVDLDQFRRDFAQCTDGYFPSTDEVETGVAVVDGAEGCHTAHEATLKIRCSTGLRVQQIYGAGCSLSKDELNISSVRAATTFCVDLERFVNFEAGKRIYVQCALLYSDPATKRRLVRVHNVCIRVVAKPSEHYKTVCVETAFSSLVRSALVASGLTRALYIHDELADPGRMQISGDALKKARDTLQTTCVEALYEYRVACAARSPPGQLILPESIKLLPLLVLGAFKGSLLRSASPQAPGADACERAATLELAMASHPAWLCRCALVRGYLFPRDVGSLNPIPASASACAPLSLLDCASHLYVHIAGGAAPDARTALRLSCGAATTGDRMERIDAGLNALREQMARDAPRPPPLLLLDEPSLNGRASLDAETRRQRRRLAARADLLIEDASAHGPPYVDFLCGIHRSIQQRIAADRAR</sequence>
<dbReference type="Pfam" id="PF04810">
    <property type="entry name" value="zf-Sec23_Sec24"/>
    <property type="match status" value="1"/>
</dbReference>
<feature type="domain" description="Zinc finger Sec23/Sec24-type" evidence="2">
    <location>
        <begin position="117"/>
        <end position="153"/>
    </location>
</feature>
<dbReference type="GO" id="GO:0090110">
    <property type="term" value="P:COPII-coated vesicle cargo loading"/>
    <property type="evidence" value="ECO:0007669"/>
    <property type="project" value="TreeGrafter"/>
</dbReference>
<name>A0A8J2SRN9_9STRA</name>
<dbReference type="GO" id="GO:0000149">
    <property type="term" value="F:SNARE binding"/>
    <property type="evidence" value="ECO:0007669"/>
    <property type="project" value="TreeGrafter"/>
</dbReference>
<evidence type="ECO:0000259" key="3">
    <source>
        <dbReference type="Pfam" id="PF04815"/>
    </source>
</evidence>
<dbReference type="InterPro" id="IPR006895">
    <property type="entry name" value="Znf_Sec23_Sec24"/>
</dbReference>
<feature type="region of interest" description="Disordered" evidence="1">
    <location>
        <begin position="1"/>
        <end position="44"/>
    </location>
</feature>
<dbReference type="EMBL" id="CAKKNE010000003">
    <property type="protein sequence ID" value="CAH0372327.1"/>
    <property type="molecule type" value="Genomic_DNA"/>
</dbReference>
<dbReference type="Gene3D" id="2.30.30.380">
    <property type="entry name" value="Zn-finger domain of Sec23/24"/>
    <property type="match status" value="1"/>
</dbReference>
<feature type="domain" description="Sec23/Sec24 helical" evidence="3">
    <location>
        <begin position="554"/>
        <end position="616"/>
    </location>
</feature>
<dbReference type="GO" id="GO:0070971">
    <property type="term" value="C:endoplasmic reticulum exit site"/>
    <property type="evidence" value="ECO:0007669"/>
    <property type="project" value="TreeGrafter"/>
</dbReference>
<dbReference type="PANTHER" id="PTHR13803">
    <property type="entry name" value="SEC24-RELATED PROTEIN"/>
    <property type="match status" value="1"/>
</dbReference>
<dbReference type="PANTHER" id="PTHR13803:SF4">
    <property type="entry name" value="SECRETORY 24CD, ISOFORM C"/>
    <property type="match status" value="1"/>
</dbReference>
<dbReference type="InterPro" id="IPR006900">
    <property type="entry name" value="Sec23/24_helical_dom"/>
</dbReference>
<dbReference type="SUPFAM" id="SSF82919">
    <property type="entry name" value="Zn-finger domain of Sec23/24"/>
    <property type="match status" value="1"/>
</dbReference>
<dbReference type="Pfam" id="PF04815">
    <property type="entry name" value="Sec23_helical"/>
    <property type="match status" value="1"/>
</dbReference>
<evidence type="ECO:0000313" key="6">
    <source>
        <dbReference type="Proteomes" id="UP000789595"/>
    </source>
</evidence>
<dbReference type="Gene3D" id="1.20.120.730">
    <property type="entry name" value="Sec23/Sec24 helical domain"/>
    <property type="match status" value="1"/>
</dbReference>
<evidence type="ECO:0000256" key="1">
    <source>
        <dbReference type="SAM" id="MobiDB-lite"/>
    </source>
</evidence>
<dbReference type="InterPro" id="IPR036465">
    <property type="entry name" value="vWFA_dom_sf"/>
</dbReference>
<evidence type="ECO:0000313" key="5">
    <source>
        <dbReference type="EMBL" id="CAH0372327.1"/>
    </source>
</evidence>
<accession>A0A8J2SRN9</accession>
<dbReference type="InterPro" id="IPR050550">
    <property type="entry name" value="SEC23_SEC24_subfamily"/>
</dbReference>
<dbReference type="GO" id="GO:0008270">
    <property type="term" value="F:zinc ion binding"/>
    <property type="evidence" value="ECO:0007669"/>
    <property type="project" value="InterPro"/>
</dbReference>